<name>A0A847RIW7_9BACT</name>
<evidence type="ECO:0000313" key="3">
    <source>
        <dbReference type="Proteomes" id="UP000570474"/>
    </source>
</evidence>
<reference evidence="2 3" key="1">
    <citation type="submission" date="2020-04" db="EMBL/GenBank/DDBJ databases">
        <authorList>
            <person name="Yin C."/>
        </authorList>
    </citation>
    <scope>NUCLEOTIDE SEQUENCE [LARGE SCALE GENOMIC DNA]</scope>
    <source>
        <strain evidence="2 3">Ae27</strain>
    </source>
</reference>
<dbReference type="Proteomes" id="UP000570474">
    <property type="component" value="Unassembled WGS sequence"/>
</dbReference>
<evidence type="ECO:0000313" key="2">
    <source>
        <dbReference type="EMBL" id="NLR63033.1"/>
    </source>
</evidence>
<feature type="domain" description="Shedu protein SduA C-terminal" evidence="1">
    <location>
        <begin position="62"/>
        <end position="234"/>
    </location>
</feature>
<sequence>MKNITRKNEILMTEIEKMRVQIDPLMEFSYVDSAKLVRQLTIENNMVRKSALQELVHAGAGERQIQSLIKRDLSLLAETYASPSYNYICFSEFPVGNGFVDFAIFTGVSWMTVILIEVKGADFNIVNQSGYQKFNANIDTAASQIRERLGFIHRNIQAFKEHVHEIREKVISGTSLFNAFTGPEPATQVDPNKDVNFHSIIIGGRTVDDLKESSMRHDFERYSSLPINLESWDSYLRKLRRN</sequence>
<dbReference type="AlphaFoldDB" id="A0A847RIW7"/>
<dbReference type="InterPro" id="IPR025359">
    <property type="entry name" value="SduA_C"/>
</dbReference>
<dbReference type="Pfam" id="PF14082">
    <property type="entry name" value="SduA_C"/>
    <property type="match status" value="1"/>
</dbReference>
<comment type="caution">
    <text evidence="2">The sequence shown here is derived from an EMBL/GenBank/DDBJ whole genome shotgun (WGS) entry which is preliminary data.</text>
</comment>
<evidence type="ECO:0000259" key="1">
    <source>
        <dbReference type="Pfam" id="PF14082"/>
    </source>
</evidence>
<gene>
    <name evidence="2" type="ORF">HGH92_01825</name>
</gene>
<keyword evidence="3" id="KW-1185">Reference proteome</keyword>
<protein>
    <submittedName>
        <fullName evidence="2">DUF4263 domain-containing protein</fullName>
    </submittedName>
</protein>
<dbReference type="EMBL" id="JABAIA010000001">
    <property type="protein sequence ID" value="NLR63033.1"/>
    <property type="molecule type" value="Genomic_DNA"/>
</dbReference>
<proteinExistence type="predicted"/>
<organism evidence="2 3">
    <name type="scientific">Chitinophaga varians</name>
    <dbReference type="NCBI Taxonomy" id="2202339"/>
    <lineage>
        <taxon>Bacteria</taxon>
        <taxon>Pseudomonadati</taxon>
        <taxon>Bacteroidota</taxon>
        <taxon>Chitinophagia</taxon>
        <taxon>Chitinophagales</taxon>
        <taxon>Chitinophagaceae</taxon>
        <taxon>Chitinophaga</taxon>
    </lineage>
</organism>
<accession>A0A847RIW7</accession>